<dbReference type="InterPro" id="IPR024463">
    <property type="entry name" value="Transposase_TnpC_homeodom"/>
</dbReference>
<evidence type="ECO:0000256" key="1">
    <source>
        <dbReference type="SAM" id="Coils"/>
    </source>
</evidence>
<dbReference type="Pfam" id="PF13005">
    <property type="entry name" value="zf-IS66"/>
    <property type="match status" value="1"/>
</dbReference>
<feature type="coiled-coil region" evidence="1">
    <location>
        <begin position="22"/>
        <end position="59"/>
    </location>
</feature>
<reference evidence="5 6" key="1">
    <citation type="submission" date="2017-12" db="EMBL/GenBank/DDBJ databases">
        <title>Complete genome sequence of Herbivorax saccincola GGR1, a novel Cellulosome-producing hydrolytic bacterium in a thermophilic biogas plant, established by Illumina and Nanopore MinION sequencing.</title>
        <authorList>
            <person name="Pechtl A."/>
            <person name="Ruckert C."/>
            <person name="Koeck D.E."/>
            <person name="Maus I."/>
            <person name="Winkler A."/>
            <person name="Kalinowski J."/>
            <person name="Puhler A."/>
            <person name="Schwarz W.W."/>
            <person name="Zverlov V.V."/>
            <person name="Schluter A."/>
            <person name="Liebl W."/>
        </authorList>
    </citation>
    <scope>NUCLEOTIDE SEQUENCE [LARGE SCALE GENOMIC DNA]</scope>
    <source>
        <strain evidence="6">SR1</strain>
    </source>
</reference>
<feature type="domain" description="Transposase IS66 zinc-finger binding" evidence="3">
    <location>
        <begin position="135"/>
        <end position="178"/>
    </location>
</feature>
<accession>A0A2K9DZF0</accession>
<feature type="domain" description="Transposase TnpC homeodomain" evidence="4">
    <location>
        <begin position="56"/>
        <end position="127"/>
    </location>
</feature>
<name>A0A2K9DZF0_9FIRM</name>
<sequence length="379" mass="44623">MQKIHDEIQLDENTRKLIFDINKELESKDKELKSKDKELKSKDIEINALKIEIENLKSIILNRNKKIFGKSSEKFSGEQLSLFNEAELYSDLKKEEPEKEEIKYIRNKSSKKNTKKENLSELERVTIHHKLEENERQCDCCSTPMDFIGTTSKEILKYIPAKLYVEEHINYSYACKSCQPEEEKTNIITSKAPNTLLSKSMASNEILSHVMSLKYLYALPLYRQENYFKMLGLSLSRQTLSNWIVRAANEFELIYKIMKKELLKRNYIQADETTLKVLEKNGIVKILYLSNSLQFITTMWLALKLNTAKLLYQKTYRILYRILYASLKLVWFQPGCRFPVASQHCRLSAEPGLNRIIDKKQIKLTLYFYVFTFLNLLDK</sequence>
<dbReference type="Proteomes" id="UP000233534">
    <property type="component" value="Chromosome"/>
</dbReference>
<dbReference type="InterPro" id="IPR052344">
    <property type="entry name" value="Transposase-related"/>
</dbReference>
<evidence type="ECO:0000313" key="5">
    <source>
        <dbReference type="EMBL" id="AUG56897.1"/>
    </source>
</evidence>
<feature type="domain" description="Transposase IS66 central" evidence="2">
    <location>
        <begin position="199"/>
        <end position="280"/>
    </location>
</feature>
<evidence type="ECO:0000259" key="2">
    <source>
        <dbReference type="Pfam" id="PF03050"/>
    </source>
</evidence>
<dbReference type="Pfam" id="PF03050">
    <property type="entry name" value="DDE_Tnp_IS66"/>
    <property type="match status" value="1"/>
</dbReference>
<dbReference type="AlphaFoldDB" id="A0A2K9DZF0"/>
<dbReference type="KEGG" id="hsc:HVS_04810"/>
<organism evidence="5 6">
    <name type="scientific">Acetivibrio saccincola</name>
    <dbReference type="NCBI Taxonomy" id="1677857"/>
    <lineage>
        <taxon>Bacteria</taxon>
        <taxon>Bacillati</taxon>
        <taxon>Bacillota</taxon>
        <taxon>Clostridia</taxon>
        <taxon>Eubacteriales</taxon>
        <taxon>Oscillospiraceae</taxon>
        <taxon>Acetivibrio</taxon>
    </lineage>
</organism>
<dbReference type="InterPro" id="IPR004291">
    <property type="entry name" value="Transposase_IS66_central"/>
</dbReference>
<evidence type="ECO:0000313" key="6">
    <source>
        <dbReference type="Proteomes" id="UP000233534"/>
    </source>
</evidence>
<dbReference type="EMBL" id="CP025197">
    <property type="protein sequence ID" value="AUG56897.1"/>
    <property type="molecule type" value="Genomic_DNA"/>
</dbReference>
<keyword evidence="1" id="KW-0175">Coiled coil</keyword>
<proteinExistence type="predicted"/>
<dbReference type="Pfam" id="PF13007">
    <property type="entry name" value="LZ_Tnp_IS66"/>
    <property type="match status" value="1"/>
</dbReference>
<keyword evidence="6" id="KW-1185">Reference proteome</keyword>
<protein>
    <submittedName>
        <fullName evidence="5">Transposase IS66 family protein</fullName>
    </submittedName>
</protein>
<gene>
    <name evidence="5" type="ORF">HVS_04810</name>
</gene>
<evidence type="ECO:0000259" key="3">
    <source>
        <dbReference type="Pfam" id="PF13005"/>
    </source>
</evidence>
<dbReference type="InterPro" id="IPR024474">
    <property type="entry name" value="Znf_dom_IS66"/>
</dbReference>
<dbReference type="RefSeq" id="WP_101299704.1">
    <property type="nucleotide sequence ID" value="NZ_CP025197.1"/>
</dbReference>
<evidence type="ECO:0000259" key="4">
    <source>
        <dbReference type="Pfam" id="PF13007"/>
    </source>
</evidence>
<dbReference type="PANTHER" id="PTHR33678">
    <property type="entry name" value="BLL1576 PROTEIN"/>
    <property type="match status" value="1"/>
</dbReference>